<dbReference type="Proteomes" id="UP001305647">
    <property type="component" value="Unassembled WGS sequence"/>
</dbReference>
<keyword evidence="4" id="KW-1185">Reference proteome</keyword>
<proteinExistence type="predicted"/>
<evidence type="ECO:0000313" key="4">
    <source>
        <dbReference type="Proteomes" id="UP001305647"/>
    </source>
</evidence>
<sequence>MPAIPPAFDTLRRLIHARDTPLSHGPRPVPPFYQPDEGDDNIAGPFPLESGGRDKGLSPGIIAAIVISVVVFLVVVMGLFAYLGYRRRGAVNGEVARKEASTSPSVVTASGALDPPPPYQRVHDAGHYQAREGRRGSEGGIAGEEEDSDGIGSHATITDGMAP</sequence>
<keyword evidence="2" id="KW-1133">Transmembrane helix</keyword>
<reference evidence="3" key="2">
    <citation type="submission" date="2023-05" db="EMBL/GenBank/DDBJ databases">
        <authorList>
            <consortium name="Lawrence Berkeley National Laboratory"/>
            <person name="Steindorff A."/>
            <person name="Hensen N."/>
            <person name="Bonometti L."/>
            <person name="Westerberg I."/>
            <person name="Brannstrom I.O."/>
            <person name="Guillou S."/>
            <person name="Cros-Aarteil S."/>
            <person name="Calhoun S."/>
            <person name="Haridas S."/>
            <person name="Kuo A."/>
            <person name="Mondo S."/>
            <person name="Pangilinan J."/>
            <person name="Riley R."/>
            <person name="Labutti K."/>
            <person name="Andreopoulos B."/>
            <person name="Lipzen A."/>
            <person name="Chen C."/>
            <person name="Yanf M."/>
            <person name="Daum C."/>
            <person name="Ng V."/>
            <person name="Clum A."/>
            <person name="Ohm R."/>
            <person name="Martin F."/>
            <person name="Silar P."/>
            <person name="Natvig D."/>
            <person name="Lalanne C."/>
            <person name="Gautier V."/>
            <person name="Ament-Velasquez S.L."/>
            <person name="Kruys A."/>
            <person name="Hutchinson M.I."/>
            <person name="Powell A.J."/>
            <person name="Barry K."/>
            <person name="Miller A.N."/>
            <person name="Grigoriev I.V."/>
            <person name="Debuchy R."/>
            <person name="Gladieux P."/>
            <person name="Thoren M.H."/>
            <person name="Johannesson H."/>
        </authorList>
    </citation>
    <scope>NUCLEOTIDE SEQUENCE</scope>
    <source>
        <strain evidence="3">CBS 757.83</strain>
    </source>
</reference>
<evidence type="ECO:0000313" key="3">
    <source>
        <dbReference type="EMBL" id="KAK4097667.1"/>
    </source>
</evidence>
<evidence type="ECO:0000256" key="1">
    <source>
        <dbReference type="SAM" id="MobiDB-lite"/>
    </source>
</evidence>
<protein>
    <submittedName>
        <fullName evidence="3">Uncharacterized protein</fullName>
    </submittedName>
</protein>
<dbReference type="EMBL" id="MU863670">
    <property type="protein sequence ID" value="KAK4097667.1"/>
    <property type="molecule type" value="Genomic_DNA"/>
</dbReference>
<comment type="caution">
    <text evidence="3">The sequence shown here is derived from an EMBL/GenBank/DDBJ whole genome shotgun (WGS) entry which is preliminary data.</text>
</comment>
<feature type="compositionally biased region" description="Basic and acidic residues" evidence="1">
    <location>
        <begin position="121"/>
        <end position="137"/>
    </location>
</feature>
<accession>A0AAN6PTG9</accession>
<reference evidence="3" key="1">
    <citation type="journal article" date="2023" name="Mol. Phylogenet. Evol.">
        <title>Genome-scale phylogeny and comparative genomics of the fungal order Sordariales.</title>
        <authorList>
            <person name="Hensen N."/>
            <person name="Bonometti L."/>
            <person name="Westerberg I."/>
            <person name="Brannstrom I.O."/>
            <person name="Guillou S."/>
            <person name="Cros-Aarteil S."/>
            <person name="Calhoun S."/>
            <person name="Haridas S."/>
            <person name="Kuo A."/>
            <person name="Mondo S."/>
            <person name="Pangilinan J."/>
            <person name="Riley R."/>
            <person name="LaButti K."/>
            <person name="Andreopoulos B."/>
            <person name="Lipzen A."/>
            <person name="Chen C."/>
            <person name="Yan M."/>
            <person name="Daum C."/>
            <person name="Ng V."/>
            <person name="Clum A."/>
            <person name="Steindorff A."/>
            <person name="Ohm R.A."/>
            <person name="Martin F."/>
            <person name="Silar P."/>
            <person name="Natvig D.O."/>
            <person name="Lalanne C."/>
            <person name="Gautier V."/>
            <person name="Ament-Velasquez S.L."/>
            <person name="Kruys A."/>
            <person name="Hutchinson M.I."/>
            <person name="Powell A.J."/>
            <person name="Barry K."/>
            <person name="Miller A.N."/>
            <person name="Grigoriev I.V."/>
            <person name="Debuchy R."/>
            <person name="Gladieux P."/>
            <person name="Hiltunen Thoren M."/>
            <person name="Johannesson H."/>
        </authorList>
    </citation>
    <scope>NUCLEOTIDE SEQUENCE</scope>
    <source>
        <strain evidence="3">CBS 757.83</strain>
    </source>
</reference>
<evidence type="ECO:0000256" key="2">
    <source>
        <dbReference type="SAM" id="Phobius"/>
    </source>
</evidence>
<feature type="region of interest" description="Disordered" evidence="1">
    <location>
        <begin position="19"/>
        <end position="42"/>
    </location>
</feature>
<feature type="region of interest" description="Disordered" evidence="1">
    <location>
        <begin position="96"/>
        <end position="163"/>
    </location>
</feature>
<keyword evidence="2" id="KW-0812">Transmembrane</keyword>
<feature type="non-terminal residue" evidence="3">
    <location>
        <position position="163"/>
    </location>
</feature>
<organism evidence="3 4">
    <name type="scientific">Parathielavia hyrcaniae</name>
    <dbReference type="NCBI Taxonomy" id="113614"/>
    <lineage>
        <taxon>Eukaryota</taxon>
        <taxon>Fungi</taxon>
        <taxon>Dikarya</taxon>
        <taxon>Ascomycota</taxon>
        <taxon>Pezizomycotina</taxon>
        <taxon>Sordariomycetes</taxon>
        <taxon>Sordariomycetidae</taxon>
        <taxon>Sordariales</taxon>
        <taxon>Chaetomiaceae</taxon>
        <taxon>Parathielavia</taxon>
    </lineage>
</organism>
<name>A0AAN6PTG9_9PEZI</name>
<gene>
    <name evidence="3" type="ORF">N658DRAFT_402511</name>
</gene>
<keyword evidence="2" id="KW-0472">Membrane</keyword>
<feature type="transmembrane region" description="Helical" evidence="2">
    <location>
        <begin position="61"/>
        <end position="83"/>
    </location>
</feature>
<dbReference type="AlphaFoldDB" id="A0AAN6PTG9"/>